<gene>
    <name evidence="1" type="ORF">VNO78_12219</name>
</gene>
<dbReference type="AlphaFoldDB" id="A0AAN9SML4"/>
<evidence type="ECO:0000313" key="1">
    <source>
        <dbReference type="EMBL" id="KAK7400910.1"/>
    </source>
</evidence>
<sequence length="90" mass="10246">MPLRGEGLVKVAVGYAEELIGKEQNITRGVWRSVAYEEKKVRKAVVISGDWTVLKETNFRVLLRSHLTGHSLEGFAVKLPKEVMKMIMEY</sequence>
<keyword evidence="2" id="KW-1185">Reference proteome</keyword>
<reference evidence="1 2" key="1">
    <citation type="submission" date="2024-01" db="EMBL/GenBank/DDBJ databases">
        <title>The genomes of 5 underutilized Papilionoideae crops provide insights into root nodulation and disease resistanc.</title>
        <authorList>
            <person name="Jiang F."/>
        </authorList>
    </citation>
    <scope>NUCLEOTIDE SEQUENCE [LARGE SCALE GENOMIC DNA]</scope>
    <source>
        <strain evidence="1">DUOXIRENSHENG_FW03</strain>
        <tissue evidence="1">Leaves</tissue>
    </source>
</reference>
<dbReference type="Proteomes" id="UP001386955">
    <property type="component" value="Unassembled WGS sequence"/>
</dbReference>
<protein>
    <submittedName>
        <fullName evidence="1">Uncharacterized protein</fullName>
    </submittedName>
</protein>
<accession>A0AAN9SML4</accession>
<comment type="caution">
    <text evidence="1">The sequence shown here is derived from an EMBL/GenBank/DDBJ whole genome shotgun (WGS) entry which is preliminary data.</text>
</comment>
<dbReference type="EMBL" id="JAYMYS010000003">
    <property type="protein sequence ID" value="KAK7400910.1"/>
    <property type="molecule type" value="Genomic_DNA"/>
</dbReference>
<name>A0AAN9SML4_PSOTE</name>
<organism evidence="1 2">
    <name type="scientific">Psophocarpus tetragonolobus</name>
    <name type="common">Winged bean</name>
    <name type="synonym">Dolichos tetragonolobus</name>
    <dbReference type="NCBI Taxonomy" id="3891"/>
    <lineage>
        <taxon>Eukaryota</taxon>
        <taxon>Viridiplantae</taxon>
        <taxon>Streptophyta</taxon>
        <taxon>Embryophyta</taxon>
        <taxon>Tracheophyta</taxon>
        <taxon>Spermatophyta</taxon>
        <taxon>Magnoliopsida</taxon>
        <taxon>eudicotyledons</taxon>
        <taxon>Gunneridae</taxon>
        <taxon>Pentapetalae</taxon>
        <taxon>rosids</taxon>
        <taxon>fabids</taxon>
        <taxon>Fabales</taxon>
        <taxon>Fabaceae</taxon>
        <taxon>Papilionoideae</taxon>
        <taxon>50 kb inversion clade</taxon>
        <taxon>NPAAA clade</taxon>
        <taxon>indigoferoid/millettioid clade</taxon>
        <taxon>Phaseoleae</taxon>
        <taxon>Psophocarpus</taxon>
    </lineage>
</organism>
<proteinExistence type="predicted"/>
<evidence type="ECO:0000313" key="2">
    <source>
        <dbReference type="Proteomes" id="UP001386955"/>
    </source>
</evidence>